<gene>
    <name evidence="1" type="ORF">D1627_13875</name>
</gene>
<dbReference type="OrthoDB" id="9787514at2"/>
<evidence type="ECO:0000313" key="2">
    <source>
        <dbReference type="Proteomes" id="UP000266005"/>
    </source>
</evidence>
<dbReference type="AlphaFoldDB" id="A0A399S0T6"/>
<name>A0A399S0T6_9BACT</name>
<proteinExistence type="predicted"/>
<dbReference type="Proteomes" id="UP000266005">
    <property type="component" value="Unassembled WGS sequence"/>
</dbReference>
<reference evidence="2" key="1">
    <citation type="submission" date="2018-08" db="EMBL/GenBank/DDBJ databases">
        <title>Mucilaginibacter sp. MYSH2.</title>
        <authorList>
            <person name="Seo T."/>
        </authorList>
    </citation>
    <scope>NUCLEOTIDE SEQUENCE [LARGE SCALE GENOMIC DNA]</scope>
    <source>
        <strain evidence="2">KIRAN</strain>
    </source>
</reference>
<comment type="caution">
    <text evidence="1">The sequence shown here is derived from an EMBL/GenBank/DDBJ whole genome shotgun (WGS) entry which is preliminary data.</text>
</comment>
<organism evidence="1 2">
    <name type="scientific">Pontibacter oryzae</name>
    <dbReference type="NCBI Taxonomy" id="2304593"/>
    <lineage>
        <taxon>Bacteria</taxon>
        <taxon>Pseudomonadati</taxon>
        <taxon>Bacteroidota</taxon>
        <taxon>Cytophagia</taxon>
        <taxon>Cytophagales</taxon>
        <taxon>Hymenobacteraceae</taxon>
        <taxon>Pontibacter</taxon>
    </lineage>
</organism>
<evidence type="ECO:0008006" key="3">
    <source>
        <dbReference type="Google" id="ProtNLM"/>
    </source>
</evidence>
<dbReference type="RefSeq" id="WP_119432844.1">
    <property type="nucleotide sequence ID" value="NZ_QWGE01000004.1"/>
</dbReference>
<protein>
    <recommendedName>
        <fullName evidence="3">GAF domain-containing protein</fullName>
    </recommendedName>
</protein>
<accession>A0A399S0T6</accession>
<keyword evidence="2" id="KW-1185">Reference proteome</keyword>
<dbReference type="EMBL" id="QWGE01000004">
    <property type="protein sequence ID" value="RIJ36908.1"/>
    <property type="molecule type" value="Genomic_DNA"/>
</dbReference>
<evidence type="ECO:0000313" key="1">
    <source>
        <dbReference type="EMBL" id="RIJ36908.1"/>
    </source>
</evidence>
<sequence>MNYHAVYKSQKEWTTEEELTLNQAVGFVNSYQGDNFFYDTCLFINKMLDVKYVLIGKVVSDTYAEVKTLGFTKGSECQPEFRYKLQFTPCENVFFNHACFYPNDIQSMFPDDKELKLFNIESYMGIALSDQDENRLGLISLMHTTSFKNPALAEVFIAILVPRVEAELMRTISSGL</sequence>